<evidence type="ECO:0000313" key="2">
    <source>
        <dbReference type="EMBL" id="VDP88981.1"/>
    </source>
</evidence>
<reference evidence="2 3" key="2">
    <citation type="submission" date="2018-11" db="EMBL/GenBank/DDBJ databases">
        <authorList>
            <consortium name="Pathogen Informatics"/>
        </authorList>
    </citation>
    <scope>NUCLEOTIDE SEQUENCE [LARGE SCALE GENOMIC DNA]</scope>
    <source>
        <strain evidence="2 3">Egypt</strain>
    </source>
</reference>
<name>A0A183AXX1_9TREM</name>
<accession>A0A183AXX1</accession>
<dbReference type="EMBL" id="UZAN01051555">
    <property type="protein sequence ID" value="VDP88981.1"/>
    <property type="molecule type" value="Genomic_DNA"/>
</dbReference>
<evidence type="ECO:0000313" key="4">
    <source>
        <dbReference type="WBParaSite" id="ECPE_0001184101-mRNA-1"/>
    </source>
</evidence>
<organism evidence="4">
    <name type="scientific">Echinostoma caproni</name>
    <dbReference type="NCBI Taxonomy" id="27848"/>
    <lineage>
        <taxon>Eukaryota</taxon>
        <taxon>Metazoa</taxon>
        <taxon>Spiralia</taxon>
        <taxon>Lophotrochozoa</taxon>
        <taxon>Platyhelminthes</taxon>
        <taxon>Trematoda</taxon>
        <taxon>Digenea</taxon>
        <taxon>Plagiorchiida</taxon>
        <taxon>Echinostomata</taxon>
        <taxon>Echinostomatoidea</taxon>
        <taxon>Echinostomatidae</taxon>
        <taxon>Echinostoma</taxon>
    </lineage>
</organism>
<proteinExistence type="predicted"/>
<reference evidence="4" key="1">
    <citation type="submission" date="2016-06" db="UniProtKB">
        <authorList>
            <consortium name="WormBaseParasite"/>
        </authorList>
    </citation>
    <scope>IDENTIFICATION</scope>
</reference>
<feature type="region of interest" description="Disordered" evidence="1">
    <location>
        <begin position="12"/>
        <end position="37"/>
    </location>
</feature>
<keyword evidence="3" id="KW-1185">Reference proteome</keyword>
<evidence type="ECO:0000256" key="1">
    <source>
        <dbReference type="SAM" id="MobiDB-lite"/>
    </source>
</evidence>
<dbReference type="WBParaSite" id="ECPE_0001184101-mRNA-1">
    <property type="protein sequence ID" value="ECPE_0001184101-mRNA-1"/>
    <property type="gene ID" value="ECPE_0001184101"/>
</dbReference>
<feature type="compositionally biased region" description="Acidic residues" evidence="1">
    <location>
        <begin position="19"/>
        <end position="37"/>
    </location>
</feature>
<evidence type="ECO:0000313" key="3">
    <source>
        <dbReference type="Proteomes" id="UP000272942"/>
    </source>
</evidence>
<protein>
    <submittedName>
        <fullName evidence="2 4">Uncharacterized protein</fullName>
    </submittedName>
</protein>
<gene>
    <name evidence="2" type="ORF">ECPE_LOCUS11806</name>
</gene>
<dbReference type="Proteomes" id="UP000272942">
    <property type="component" value="Unassembled WGS sequence"/>
</dbReference>
<dbReference type="AlphaFoldDB" id="A0A183AXX1"/>
<sequence length="177" mass="19828">MDNMTIVVIKTRINGSGDNDNDDDDDDGDDDDDDDDDDEHYIAIDDVSDIKYDYSAAADVRKRCRSIKRIRSIGHREQSINIGLIGLVRWCEKGTSQCGLAHSCFLPPGSALFRTPLHKRKARRSLCSWHYINQTCLNASSSCLKGEGKDWSVPQSSPCMALAPFLKVDCTFVYSMK</sequence>